<name>A0A3E4SUY3_PHOVU</name>
<dbReference type="GO" id="GO:0005524">
    <property type="term" value="F:ATP binding"/>
    <property type="evidence" value="ECO:0007669"/>
    <property type="project" value="InterPro"/>
</dbReference>
<dbReference type="Proteomes" id="UP000261278">
    <property type="component" value="Unassembled WGS sequence"/>
</dbReference>
<dbReference type="PANTHER" id="PTHR47396:SF1">
    <property type="entry name" value="ATP-DEPENDENT HELICASE IRC3-RELATED"/>
    <property type="match status" value="1"/>
</dbReference>
<protein>
    <submittedName>
        <fullName evidence="2">DUF2075 domain-containing protein</fullName>
    </submittedName>
</protein>
<dbReference type="InterPro" id="IPR050742">
    <property type="entry name" value="Helicase_Restrict-Modif_Enz"/>
</dbReference>
<evidence type="ECO:0000259" key="1">
    <source>
        <dbReference type="PROSITE" id="PS51192"/>
    </source>
</evidence>
<dbReference type="InterPro" id="IPR006935">
    <property type="entry name" value="Helicase/UvrB_N"/>
</dbReference>
<dbReference type="EMBL" id="QSSN01000035">
    <property type="protein sequence ID" value="RGL81448.1"/>
    <property type="molecule type" value="Genomic_DNA"/>
</dbReference>
<accession>A0A3E4SUY3</accession>
<dbReference type="SUPFAM" id="SSF52540">
    <property type="entry name" value="P-loop containing nucleoside triphosphate hydrolases"/>
    <property type="match status" value="1"/>
</dbReference>
<evidence type="ECO:0000313" key="2">
    <source>
        <dbReference type="EMBL" id="RGL81448.1"/>
    </source>
</evidence>
<gene>
    <name evidence="2" type="ORF">DXC44_19635</name>
</gene>
<reference evidence="2 3" key="1">
    <citation type="submission" date="2018-08" db="EMBL/GenBank/DDBJ databases">
        <title>A genome reference for cultivated species of the human gut microbiota.</title>
        <authorList>
            <person name="Zou Y."/>
            <person name="Xue W."/>
            <person name="Luo G."/>
        </authorList>
    </citation>
    <scope>NUCLEOTIDE SEQUENCE [LARGE SCALE GENOMIC DNA]</scope>
    <source>
        <strain evidence="2 3">TF05-18</strain>
    </source>
</reference>
<dbReference type="PANTHER" id="PTHR47396">
    <property type="entry name" value="TYPE I RESTRICTION ENZYME ECOKI R PROTEIN"/>
    <property type="match status" value="1"/>
</dbReference>
<dbReference type="GO" id="GO:0016787">
    <property type="term" value="F:hydrolase activity"/>
    <property type="evidence" value="ECO:0007669"/>
    <property type="project" value="InterPro"/>
</dbReference>
<sequence length="181" mass="21293">MYYPNDTLRDYQQEMKLRLFEEWEFHRNVMVQMPTGTGKTHLLAAIVREFLRGSGSRVWIVAHRRELVEQIEETVSRHGMSKEDGRVRVMSIQWLSRNRKHMDEEPDLIVIDEAHHALAETYQILWEKYPEARKLGMTATPCRLNGKGFMDLFDSLITSWTVAEFIGQGWLSSFDYVSIRA</sequence>
<organism evidence="2 3">
    <name type="scientific">Phocaeicola vulgatus</name>
    <name type="common">Bacteroides vulgatus</name>
    <dbReference type="NCBI Taxonomy" id="821"/>
    <lineage>
        <taxon>Bacteria</taxon>
        <taxon>Pseudomonadati</taxon>
        <taxon>Bacteroidota</taxon>
        <taxon>Bacteroidia</taxon>
        <taxon>Bacteroidales</taxon>
        <taxon>Bacteroidaceae</taxon>
        <taxon>Phocaeicola</taxon>
    </lineage>
</organism>
<feature type="non-terminal residue" evidence="2">
    <location>
        <position position="181"/>
    </location>
</feature>
<dbReference type="AlphaFoldDB" id="A0A3E4SUY3"/>
<feature type="domain" description="Helicase ATP-binding" evidence="1">
    <location>
        <begin position="20"/>
        <end position="159"/>
    </location>
</feature>
<dbReference type="Pfam" id="PF04851">
    <property type="entry name" value="ResIII"/>
    <property type="match status" value="1"/>
</dbReference>
<dbReference type="RefSeq" id="WP_117678544.1">
    <property type="nucleotide sequence ID" value="NZ_QSSN01000035.1"/>
</dbReference>
<evidence type="ECO:0000313" key="3">
    <source>
        <dbReference type="Proteomes" id="UP000261278"/>
    </source>
</evidence>
<comment type="caution">
    <text evidence="2">The sequence shown here is derived from an EMBL/GenBank/DDBJ whole genome shotgun (WGS) entry which is preliminary data.</text>
</comment>
<dbReference type="SMART" id="SM00487">
    <property type="entry name" value="DEXDc"/>
    <property type="match status" value="1"/>
</dbReference>
<dbReference type="GO" id="GO:0003677">
    <property type="term" value="F:DNA binding"/>
    <property type="evidence" value="ECO:0007669"/>
    <property type="project" value="InterPro"/>
</dbReference>
<dbReference type="PROSITE" id="PS51192">
    <property type="entry name" value="HELICASE_ATP_BIND_1"/>
    <property type="match status" value="1"/>
</dbReference>
<dbReference type="InterPro" id="IPR014001">
    <property type="entry name" value="Helicase_ATP-bd"/>
</dbReference>
<dbReference type="InterPro" id="IPR027417">
    <property type="entry name" value="P-loop_NTPase"/>
</dbReference>
<dbReference type="GO" id="GO:0005829">
    <property type="term" value="C:cytosol"/>
    <property type="evidence" value="ECO:0007669"/>
    <property type="project" value="TreeGrafter"/>
</dbReference>
<dbReference type="Gene3D" id="3.40.50.300">
    <property type="entry name" value="P-loop containing nucleotide triphosphate hydrolases"/>
    <property type="match status" value="1"/>
</dbReference>
<proteinExistence type="predicted"/>